<dbReference type="Pfam" id="PF02875">
    <property type="entry name" value="Mur_ligase_C"/>
    <property type="match status" value="1"/>
</dbReference>
<dbReference type="InterPro" id="IPR005863">
    <property type="entry name" value="UDP-N-AcMur_synth"/>
</dbReference>
<dbReference type="PANTHER" id="PTHR43024">
    <property type="entry name" value="UDP-N-ACETYLMURAMOYL-TRIPEPTIDE--D-ALANYL-D-ALANINE LIGASE"/>
    <property type="match status" value="1"/>
</dbReference>
<keyword evidence="2 13" id="KW-0436">Ligase</keyword>
<dbReference type="InterPro" id="IPR036615">
    <property type="entry name" value="Mur_ligase_C_dom_sf"/>
</dbReference>
<feature type="domain" description="Mur ligase central" evidence="12">
    <location>
        <begin position="114"/>
        <end position="295"/>
    </location>
</feature>
<keyword evidence="6 10" id="KW-0133">Cell shape</keyword>
<dbReference type="PANTHER" id="PTHR43024:SF1">
    <property type="entry name" value="UDP-N-ACETYLMURAMOYL-TRIPEPTIDE--D-ALANYL-D-ALANINE LIGASE"/>
    <property type="match status" value="1"/>
</dbReference>
<evidence type="ECO:0000256" key="6">
    <source>
        <dbReference type="ARBA" id="ARBA00022960"/>
    </source>
</evidence>
<feature type="domain" description="Mur ligase C-terminal" evidence="11">
    <location>
        <begin position="328"/>
        <end position="437"/>
    </location>
</feature>
<dbReference type="Gene3D" id="3.40.1190.10">
    <property type="entry name" value="Mur-like, catalytic domain"/>
    <property type="match status" value="1"/>
</dbReference>
<protein>
    <recommendedName>
        <fullName evidence="10">UDP-N-acetylmuramoyl-tripeptide--D-alanyl-D-alanine ligase</fullName>
        <ecNumber evidence="10">6.3.2.10</ecNumber>
    </recommendedName>
</protein>
<dbReference type="NCBIfam" id="TIGR01143">
    <property type="entry name" value="murF"/>
    <property type="match status" value="1"/>
</dbReference>
<evidence type="ECO:0000256" key="5">
    <source>
        <dbReference type="ARBA" id="ARBA00022840"/>
    </source>
</evidence>
<dbReference type="GO" id="GO:0005524">
    <property type="term" value="F:ATP binding"/>
    <property type="evidence" value="ECO:0007669"/>
    <property type="project" value="UniProtKB-KW"/>
</dbReference>
<dbReference type="InterPro" id="IPR051046">
    <property type="entry name" value="MurCDEF_CellWall_CoF430Synth"/>
</dbReference>
<evidence type="ECO:0000256" key="7">
    <source>
        <dbReference type="ARBA" id="ARBA00022984"/>
    </source>
</evidence>
<dbReference type="InterPro" id="IPR013221">
    <property type="entry name" value="Mur_ligase_cen"/>
</dbReference>
<dbReference type="GO" id="GO:0009252">
    <property type="term" value="P:peptidoglycan biosynthetic process"/>
    <property type="evidence" value="ECO:0007669"/>
    <property type="project" value="UniProtKB-UniPathway"/>
</dbReference>
<reference evidence="13" key="1">
    <citation type="submission" date="2020-01" db="EMBL/GenBank/DDBJ databases">
        <authorList>
            <person name="Meier V. D."/>
            <person name="Meier V D."/>
        </authorList>
    </citation>
    <scope>NUCLEOTIDE SEQUENCE</scope>
    <source>
        <strain evidence="13">HLG_WM_MAG_10</strain>
    </source>
</reference>
<evidence type="ECO:0000256" key="10">
    <source>
        <dbReference type="RuleBase" id="RU004136"/>
    </source>
</evidence>
<keyword evidence="8 10" id="KW-0131">Cell cycle</keyword>
<dbReference type="Pfam" id="PF08245">
    <property type="entry name" value="Mur_ligase_M"/>
    <property type="match status" value="1"/>
</dbReference>
<dbReference type="InterPro" id="IPR035911">
    <property type="entry name" value="MurE/MurF_N"/>
</dbReference>
<comment type="function">
    <text evidence="10">Involved in cell wall formation. Catalyzes the final step in the synthesis of UDP-N-acetylmuramoyl-pentapeptide, the precursor of murein.</text>
</comment>
<dbReference type="SUPFAM" id="SSF63418">
    <property type="entry name" value="MurE/MurF N-terminal domain"/>
    <property type="match status" value="1"/>
</dbReference>
<dbReference type="UniPathway" id="UPA00219"/>
<evidence type="ECO:0000259" key="11">
    <source>
        <dbReference type="Pfam" id="PF02875"/>
    </source>
</evidence>
<gene>
    <name evidence="13" type="ORF">HELGO_WM29494</name>
</gene>
<proteinExistence type="predicted"/>
<organism evidence="13">
    <name type="scientific">uncultured Aureispira sp</name>
    <dbReference type="NCBI Taxonomy" id="1331704"/>
    <lineage>
        <taxon>Bacteria</taxon>
        <taxon>Pseudomonadati</taxon>
        <taxon>Bacteroidota</taxon>
        <taxon>Saprospiria</taxon>
        <taxon>Saprospirales</taxon>
        <taxon>Saprospiraceae</taxon>
        <taxon>Aureispira</taxon>
        <taxon>environmental samples</taxon>
    </lineage>
</organism>
<evidence type="ECO:0000256" key="4">
    <source>
        <dbReference type="ARBA" id="ARBA00022741"/>
    </source>
</evidence>
<dbReference type="SUPFAM" id="SSF53244">
    <property type="entry name" value="MurD-like peptide ligases, peptide-binding domain"/>
    <property type="match status" value="1"/>
</dbReference>
<dbReference type="EMBL" id="CACVAQ010000035">
    <property type="protein sequence ID" value="CAA6799498.1"/>
    <property type="molecule type" value="Genomic_DNA"/>
</dbReference>
<keyword evidence="4" id="KW-0547">Nucleotide-binding</keyword>
<keyword evidence="3 10" id="KW-0132">Cell division</keyword>
<comment type="pathway">
    <text evidence="10">Cell wall biogenesis; peptidoglycan biosynthesis.</text>
</comment>
<dbReference type="InterPro" id="IPR004101">
    <property type="entry name" value="Mur_ligase_C"/>
</dbReference>
<evidence type="ECO:0000256" key="1">
    <source>
        <dbReference type="ARBA" id="ARBA00022490"/>
    </source>
</evidence>
<dbReference type="SUPFAM" id="SSF53623">
    <property type="entry name" value="MurD-like peptide ligases, catalytic domain"/>
    <property type="match status" value="1"/>
</dbReference>
<dbReference type="GO" id="GO:0051301">
    <property type="term" value="P:cell division"/>
    <property type="evidence" value="ECO:0007669"/>
    <property type="project" value="UniProtKB-KW"/>
</dbReference>
<keyword evidence="1" id="KW-0963">Cytoplasm</keyword>
<evidence type="ECO:0000256" key="8">
    <source>
        <dbReference type="ARBA" id="ARBA00023306"/>
    </source>
</evidence>
<comment type="catalytic activity">
    <reaction evidence="10">
        <text>D-alanyl-D-alanine + UDP-N-acetyl-alpha-D-muramoyl-L-alanyl-gamma-D-glutamyl-meso-2,6-diaminopimelate + ATP = UDP-N-acetyl-alpha-D-muramoyl-L-alanyl-gamma-D-glutamyl-meso-2,6-diaminopimeloyl-D-alanyl-D-alanine + ADP + phosphate + H(+)</text>
        <dbReference type="Rhea" id="RHEA:28374"/>
        <dbReference type="ChEBI" id="CHEBI:15378"/>
        <dbReference type="ChEBI" id="CHEBI:30616"/>
        <dbReference type="ChEBI" id="CHEBI:43474"/>
        <dbReference type="ChEBI" id="CHEBI:57822"/>
        <dbReference type="ChEBI" id="CHEBI:61386"/>
        <dbReference type="ChEBI" id="CHEBI:83905"/>
        <dbReference type="ChEBI" id="CHEBI:456216"/>
        <dbReference type="EC" id="6.3.2.10"/>
    </reaction>
</comment>
<dbReference type="GO" id="GO:0071555">
    <property type="term" value="P:cell wall organization"/>
    <property type="evidence" value="ECO:0007669"/>
    <property type="project" value="UniProtKB-KW"/>
</dbReference>
<keyword evidence="5" id="KW-0067">ATP-binding</keyword>
<evidence type="ECO:0000256" key="2">
    <source>
        <dbReference type="ARBA" id="ARBA00022598"/>
    </source>
</evidence>
<dbReference type="GO" id="GO:0008360">
    <property type="term" value="P:regulation of cell shape"/>
    <property type="evidence" value="ECO:0007669"/>
    <property type="project" value="UniProtKB-KW"/>
</dbReference>
<dbReference type="Gene3D" id="3.90.190.20">
    <property type="entry name" value="Mur ligase, C-terminal domain"/>
    <property type="match status" value="1"/>
</dbReference>
<keyword evidence="9 10" id="KW-0961">Cell wall biogenesis/degradation</keyword>
<keyword evidence="7 10" id="KW-0573">Peptidoglycan synthesis</keyword>
<dbReference type="AlphaFoldDB" id="A0A6S6RW77"/>
<evidence type="ECO:0000259" key="12">
    <source>
        <dbReference type="Pfam" id="PF08245"/>
    </source>
</evidence>
<evidence type="ECO:0000256" key="9">
    <source>
        <dbReference type="ARBA" id="ARBA00023316"/>
    </source>
</evidence>
<dbReference type="GO" id="GO:0005737">
    <property type="term" value="C:cytoplasm"/>
    <property type="evidence" value="ECO:0007669"/>
    <property type="project" value="UniProtKB-SubCell"/>
</dbReference>
<sequence length="448" mass="50410">MINRNIETAQFFMEGLYQHYLKHPFVFIDTRKEGSNGIFVAVGQKDARGAHRGNQFAELAINTGKAAYAIINDAELKQRYAEDARYILVEDGEKALQEFAKHHRKQLNCPIIAIAGSNGKTTIKELLHRVLSHQYKTFSTQGNLNNHLGVPLSLLSIDTSYEMAILEIGANHLEETRFLAELIEPDYGLVTNCGKDHLGEYGSIENIIKANKELYDVLKENNKPAFVCTNDPLLVEISEGLSNRIFYGKNALVQAKVLSRPFLKFELAIETSKWAVQTNLFGTFWLDALLGAAAVGVYFKIDGASIQKGLESYHPAALRSQLLPWKDNKVLLDCYNANPSSMDVFLAEIQESNLEEAKVLVLGEMLELGSYSQDEHQKLVDAIDLNQFKSIVLLGASFLEVDLPVVQNLQHFETRSAAKDFILTQNYKKHYFFVKGSRANLLEKIFED</sequence>
<evidence type="ECO:0000256" key="3">
    <source>
        <dbReference type="ARBA" id="ARBA00022618"/>
    </source>
</evidence>
<accession>A0A6S6RW77</accession>
<comment type="subcellular location">
    <subcellularLocation>
        <location evidence="10">Cytoplasm</location>
    </subcellularLocation>
</comment>
<evidence type="ECO:0000313" key="13">
    <source>
        <dbReference type="EMBL" id="CAA6799498.1"/>
    </source>
</evidence>
<dbReference type="InterPro" id="IPR036565">
    <property type="entry name" value="Mur-like_cat_sf"/>
</dbReference>
<dbReference type="GO" id="GO:0047480">
    <property type="term" value="F:UDP-N-acetylmuramoyl-tripeptide-D-alanyl-D-alanine ligase activity"/>
    <property type="evidence" value="ECO:0007669"/>
    <property type="project" value="UniProtKB-EC"/>
</dbReference>
<name>A0A6S6RW77_9BACT</name>
<dbReference type="EC" id="6.3.2.10" evidence="10"/>